<feature type="binding site" evidence="6">
    <location>
        <position position="92"/>
    </location>
    <ligand>
        <name>S-adenosyl-L-methionine</name>
        <dbReference type="ChEBI" id="CHEBI:59789"/>
    </ligand>
</feature>
<dbReference type="InterPro" id="IPR002903">
    <property type="entry name" value="RsmH"/>
</dbReference>
<dbReference type="GO" id="GO:0071424">
    <property type="term" value="F:rRNA (cytosine-N4-)-methyltransferase activity"/>
    <property type="evidence" value="ECO:0007669"/>
    <property type="project" value="UniProtKB-UniRule"/>
</dbReference>
<sequence length="307" mass="34173">MELLDPKPGMVAVDATVGAGGHAAAILARICPGGFLLGLDRDPQVAELAERALVSAGYTRGSHFEVEVRRFSQVEQALADRRIPGCDILLADLGVCSLHFDAPDRGFSLKADGPLDMRLNPHEPEAPTAAELVNTASENELTKIFREYGEERWARPIARAIVRERARAPIRSTAQLREIVARAIPRKAWPPKVDPATRVFQALRIAVNRELEELDALLAKLPEILRVGGRAGIISFHSLEDRRVKEAFRELARECTCPPEWPQCRCERRPKFRVLTRKPVTASEAEVEQNPRARSAKLRVIERIAKV</sequence>
<dbReference type="GO" id="GO:0070475">
    <property type="term" value="P:rRNA base methylation"/>
    <property type="evidence" value="ECO:0007669"/>
    <property type="project" value="UniProtKB-UniRule"/>
</dbReference>
<dbReference type="PANTHER" id="PTHR11265">
    <property type="entry name" value="S-ADENOSYL-METHYLTRANSFERASE MRAW"/>
    <property type="match status" value="1"/>
</dbReference>
<name>A0A2Z4Y5Y5_SUMC1</name>
<evidence type="ECO:0000313" key="7">
    <source>
        <dbReference type="EMBL" id="AXA36389.1"/>
    </source>
</evidence>
<feature type="binding site" evidence="6">
    <location>
        <position position="99"/>
    </location>
    <ligand>
        <name>S-adenosyl-L-methionine</name>
        <dbReference type="ChEBI" id="CHEBI:59789"/>
    </ligand>
</feature>
<evidence type="ECO:0000256" key="1">
    <source>
        <dbReference type="ARBA" id="ARBA00010396"/>
    </source>
</evidence>
<dbReference type="HAMAP" id="MF_01007">
    <property type="entry name" value="16SrRNA_methyltr_H"/>
    <property type="match status" value="1"/>
</dbReference>
<comment type="function">
    <text evidence="6">Specifically methylates the N4 position of cytidine in position 1402 (C1402) of 16S rRNA.</text>
</comment>
<dbReference type="SUPFAM" id="SSF53335">
    <property type="entry name" value="S-adenosyl-L-methionine-dependent methyltransferases"/>
    <property type="match status" value="1"/>
</dbReference>
<dbReference type="NCBIfam" id="TIGR00006">
    <property type="entry name" value="16S rRNA (cytosine(1402)-N(4))-methyltransferase RsmH"/>
    <property type="match status" value="1"/>
</dbReference>
<dbReference type="PANTHER" id="PTHR11265:SF0">
    <property type="entry name" value="12S RRNA N4-METHYLCYTIDINE METHYLTRANSFERASE"/>
    <property type="match status" value="1"/>
</dbReference>
<evidence type="ECO:0000313" key="8">
    <source>
        <dbReference type="Proteomes" id="UP000262583"/>
    </source>
</evidence>
<dbReference type="Gene3D" id="1.10.150.170">
    <property type="entry name" value="Putative methyltransferase TM0872, insert domain"/>
    <property type="match status" value="1"/>
</dbReference>
<keyword evidence="3 6" id="KW-0489">Methyltransferase</keyword>
<keyword evidence="4 6" id="KW-0808">Transferase</keyword>
<comment type="subcellular location">
    <subcellularLocation>
        <location evidence="6">Cytoplasm</location>
    </subcellularLocation>
</comment>
<dbReference type="InterPro" id="IPR029063">
    <property type="entry name" value="SAM-dependent_MTases_sf"/>
</dbReference>
<keyword evidence="6" id="KW-0963">Cytoplasm</keyword>
<dbReference type="Pfam" id="PF01795">
    <property type="entry name" value="Methyltransf_5"/>
    <property type="match status" value="1"/>
</dbReference>
<dbReference type="AlphaFoldDB" id="A0A2Z4Y5Y5"/>
<dbReference type="SUPFAM" id="SSF81799">
    <property type="entry name" value="Putative methyltransferase TM0872, insert domain"/>
    <property type="match status" value="1"/>
</dbReference>
<keyword evidence="2 6" id="KW-0698">rRNA processing</keyword>
<organism evidence="7 8">
    <name type="scientific">Sumerlaea chitinivorans</name>
    <dbReference type="NCBI Taxonomy" id="2250252"/>
    <lineage>
        <taxon>Bacteria</taxon>
        <taxon>Candidatus Sumerlaeota</taxon>
        <taxon>Candidatus Sumerlaeia</taxon>
        <taxon>Candidatus Sumerlaeales</taxon>
        <taxon>Candidatus Sumerlaeaceae</taxon>
        <taxon>Candidatus Sumerlaea</taxon>
    </lineage>
</organism>
<comment type="catalytic activity">
    <reaction evidence="6">
        <text>cytidine(1402) in 16S rRNA + S-adenosyl-L-methionine = N(4)-methylcytidine(1402) in 16S rRNA + S-adenosyl-L-homocysteine + H(+)</text>
        <dbReference type="Rhea" id="RHEA:42928"/>
        <dbReference type="Rhea" id="RHEA-COMP:10286"/>
        <dbReference type="Rhea" id="RHEA-COMP:10287"/>
        <dbReference type="ChEBI" id="CHEBI:15378"/>
        <dbReference type="ChEBI" id="CHEBI:57856"/>
        <dbReference type="ChEBI" id="CHEBI:59789"/>
        <dbReference type="ChEBI" id="CHEBI:74506"/>
        <dbReference type="ChEBI" id="CHEBI:82748"/>
        <dbReference type="EC" id="2.1.1.199"/>
    </reaction>
</comment>
<gene>
    <name evidence="6" type="primary">rsmH</name>
    <name evidence="7" type="ORF">BRCON_1612</name>
</gene>
<protein>
    <recommendedName>
        <fullName evidence="6">Ribosomal RNA small subunit methyltransferase H</fullName>
        <ecNumber evidence="6">2.1.1.199</ecNumber>
    </recommendedName>
    <alternativeName>
        <fullName evidence="6">16S rRNA m(4)C1402 methyltransferase</fullName>
    </alternativeName>
    <alternativeName>
        <fullName evidence="6">rRNA (cytosine-N(4)-)-methyltransferase RsmH</fullName>
    </alternativeName>
</protein>
<comment type="similarity">
    <text evidence="1 6">Belongs to the methyltransferase superfamily. RsmH family.</text>
</comment>
<evidence type="ECO:0000256" key="6">
    <source>
        <dbReference type="HAMAP-Rule" id="MF_01007"/>
    </source>
</evidence>
<dbReference type="Proteomes" id="UP000262583">
    <property type="component" value="Chromosome"/>
</dbReference>
<dbReference type="Gene3D" id="3.40.50.150">
    <property type="entry name" value="Vaccinia Virus protein VP39"/>
    <property type="match status" value="1"/>
</dbReference>
<dbReference type="EMBL" id="CP030759">
    <property type="protein sequence ID" value="AXA36389.1"/>
    <property type="molecule type" value="Genomic_DNA"/>
</dbReference>
<feature type="binding site" evidence="6">
    <location>
        <position position="71"/>
    </location>
    <ligand>
        <name>S-adenosyl-L-methionine</name>
        <dbReference type="ChEBI" id="CHEBI:59789"/>
    </ligand>
</feature>
<accession>A0A2Z4Y5Y5</accession>
<proteinExistence type="inferred from homology"/>
<evidence type="ECO:0000256" key="4">
    <source>
        <dbReference type="ARBA" id="ARBA00022679"/>
    </source>
</evidence>
<dbReference type="PIRSF" id="PIRSF004486">
    <property type="entry name" value="MraW"/>
    <property type="match status" value="1"/>
</dbReference>
<feature type="binding site" evidence="6">
    <location>
        <begin position="20"/>
        <end position="22"/>
    </location>
    <ligand>
        <name>S-adenosyl-L-methionine</name>
        <dbReference type="ChEBI" id="CHEBI:59789"/>
    </ligand>
</feature>
<evidence type="ECO:0000256" key="2">
    <source>
        <dbReference type="ARBA" id="ARBA00022552"/>
    </source>
</evidence>
<dbReference type="InterPro" id="IPR023397">
    <property type="entry name" value="SAM-dep_MeTrfase_MraW_recog"/>
</dbReference>
<dbReference type="EC" id="2.1.1.199" evidence="6"/>
<dbReference type="GO" id="GO:0005737">
    <property type="term" value="C:cytoplasm"/>
    <property type="evidence" value="ECO:0007669"/>
    <property type="project" value="UniProtKB-SubCell"/>
</dbReference>
<dbReference type="KEGG" id="schv:BRCON_1612"/>
<reference evidence="7 8" key="1">
    <citation type="submission" date="2018-05" db="EMBL/GenBank/DDBJ databases">
        <title>A metagenomic window into the 2 km-deep terrestrial subsurface aquifer revealed taxonomically and functionally diverse microbial community comprising novel uncultured bacterial lineages.</title>
        <authorList>
            <person name="Kadnikov V.V."/>
            <person name="Mardanov A.V."/>
            <person name="Beletsky A.V."/>
            <person name="Banks D."/>
            <person name="Pimenov N.V."/>
            <person name="Frank Y.A."/>
            <person name="Karnachuk O.V."/>
            <person name="Ravin N.V."/>
        </authorList>
    </citation>
    <scope>NUCLEOTIDE SEQUENCE [LARGE SCALE GENOMIC DNA]</scope>
    <source>
        <strain evidence="7">BY</strain>
    </source>
</reference>
<feature type="binding site" evidence="6">
    <location>
        <position position="40"/>
    </location>
    <ligand>
        <name>S-adenosyl-L-methionine</name>
        <dbReference type="ChEBI" id="CHEBI:59789"/>
    </ligand>
</feature>
<evidence type="ECO:0000256" key="5">
    <source>
        <dbReference type="ARBA" id="ARBA00022691"/>
    </source>
</evidence>
<evidence type="ECO:0000256" key="3">
    <source>
        <dbReference type="ARBA" id="ARBA00022603"/>
    </source>
</evidence>
<keyword evidence="5 6" id="KW-0949">S-adenosyl-L-methionine</keyword>